<evidence type="ECO:0000313" key="2">
    <source>
        <dbReference type="EMBL" id="KAL1499306.1"/>
    </source>
</evidence>
<keyword evidence="3" id="KW-1185">Reference proteome</keyword>
<evidence type="ECO:0000313" key="3">
    <source>
        <dbReference type="Proteomes" id="UP001515480"/>
    </source>
</evidence>
<name>A0AB34IJD6_PRYPA</name>
<reference evidence="2 3" key="1">
    <citation type="journal article" date="2024" name="Science">
        <title>Giant polyketide synthase enzymes in the biosynthesis of giant marine polyether toxins.</title>
        <authorList>
            <person name="Fallon T.R."/>
            <person name="Shende V.V."/>
            <person name="Wierzbicki I.H."/>
            <person name="Pendleton A.L."/>
            <person name="Watervoot N.F."/>
            <person name="Auber R.P."/>
            <person name="Gonzalez D.J."/>
            <person name="Wisecaver J.H."/>
            <person name="Moore B.S."/>
        </authorList>
    </citation>
    <scope>NUCLEOTIDE SEQUENCE [LARGE SCALE GENOMIC DNA]</scope>
    <source>
        <strain evidence="2 3">12B1</strain>
    </source>
</reference>
<comment type="caution">
    <text evidence="2">The sequence shown here is derived from an EMBL/GenBank/DDBJ whole genome shotgun (WGS) entry which is preliminary data.</text>
</comment>
<dbReference type="EMBL" id="JBGBPQ010000025">
    <property type="protein sequence ID" value="KAL1499306.1"/>
    <property type="molecule type" value="Genomic_DNA"/>
</dbReference>
<dbReference type="AlphaFoldDB" id="A0AB34IJD6"/>
<gene>
    <name evidence="2" type="ORF">AB1Y20_011514</name>
</gene>
<dbReference type="Proteomes" id="UP001515480">
    <property type="component" value="Unassembled WGS sequence"/>
</dbReference>
<evidence type="ECO:0000256" key="1">
    <source>
        <dbReference type="SAM" id="MobiDB-lite"/>
    </source>
</evidence>
<proteinExistence type="predicted"/>
<organism evidence="2 3">
    <name type="scientific">Prymnesium parvum</name>
    <name type="common">Toxic golden alga</name>
    <dbReference type="NCBI Taxonomy" id="97485"/>
    <lineage>
        <taxon>Eukaryota</taxon>
        <taxon>Haptista</taxon>
        <taxon>Haptophyta</taxon>
        <taxon>Prymnesiophyceae</taxon>
        <taxon>Prymnesiales</taxon>
        <taxon>Prymnesiaceae</taxon>
        <taxon>Prymnesium</taxon>
    </lineage>
</organism>
<feature type="compositionally biased region" description="Low complexity" evidence="1">
    <location>
        <begin position="31"/>
        <end position="77"/>
    </location>
</feature>
<feature type="region of interest" description="Disordered" evidence="1">
    <location>
        <begin position="13"/>
        <end position="96"/>
    </location>
</feature>
<sequence length="278" mass="29741">MALTAAHFSTSIHARFPSSSMGPAPPPSPPSSFTSSTSPSSASSRGAMSMLSPRRASRAMPRASPSSSEPRPSKAAAGSFPSLFAPPPEASSCAREADSAHGASAFVFESVRSSDDAMEANEAVHARHLTLGRTENTSHGELMSGLDEEVVEEDVMGEEMTMVHAFIIDEDLASEEVMASPHNDDSHDSCARLAERSGNGRDMLEEIEIMEDSIPHRTNFSSPRPTRIMAGHFHSDLPEPALDMSFSDADFVRFDPDSLEASRRGNVECADEQSAELS</sequence>
<protein>
    <submittedName>
        <fullName evidence="2">Uncharacterized protein</fullName>
    </submittedName>
</protein>
<accession>A0AB34IJD6</accession>